<proteinExistence type="predicted"/>
<dbReference type="AlphaFoldDB" id="C1GIU9"/>
<dbReference type="KEGG" id="pbn:PADG_07185"/>
<dbReference type="eggNOG" id="ENOG502SXMF">
    <property type="taxonomic scope" value="Eukaryota"/>
</dbReference>
<dbReference type="OMA" id="SHFRTHE"/>
<protein>
    <submittedName>
        <fullName evidence="2">Uncharacterized protein</fullName>
    </submittedName>
</protein>
<dbReference type="HOGENOM" id="CLU_066273_1_0_1"/>
<evidence type="ECO:0000256" key="1">
    <source>
        <dbReference type="SAM" id="MobiDB-lite"/>
    </source>
</evidence>
<evidence type="ECO:0000313" key="2">
    <source>
        <dbReference type="EMBL" id="EEH42365.2"/>
    </source>
</evidence>
<dbReference type="Proteomes" id="UP000001628">
    <property type="component" value="Unassembled WGS sequence"/>
</dbReference>
<gene>
    <name evidence="2" type="ORF">PADG_07185</name>
</gene>
<dbReference type="VEuPathDB" id="FungiDB:PADG_07185"/>
<evidence type="ECO:0000313" key="3">
    <source>
        <dbReference type="Proteomes" id="UP000001628"/>
    </source>
</evidence>
<keyword evidence="3" id="KW-1185">Reference proteome</keyword>
<dbReference type="EMBL" id="KN275966">
    <property type="protein sequence ID" value="EEH42365.2"/>
    <property type="molecule type" value="Genomic_DNA"/>
</dbReference>
<name>C1GIU9_PARBD</name>
<sequence>MGDMGNRIFLFTKSRGSSHPGIADSIGKINDQPVITSPENSSRIDRRRPTASQSSLIVQNGVDDNCASLSSGVVPTLSPPSSSAASISLSESVSTSAGDRLPLEHILDNDRNGNLIAPTGASSTGREHNCFFHILDCNKTFVDHNEWKIHVLSHFRTSSPPTIAQCPACSYSTSDPRHSVAWRTMLTHLAGEHLKHGYPIHNSNPSFATMRHMYCSGVIEKEDLCLLQLVAAPGRPGYDSSMDSVRANIGSSDDAYLIYANPRRERRIRGRRPPRVIVV</sequence>
<dbReference type="GeneID" id="22585729"/>
<feature type="region of interest" description="Disordered" evidence="1">
    <location>
        <begin position="16"/>
        <end position="54"/>
    </location>
</feature>
<dbReference type="OrthoDB" id="409136at2759"/>
<accession>C1GIU9</accession>
<dbReference type="RefSeq" id="XP_010762446.1">
    <property type="nucleotide sequence ID" value="XM_010764144.1"/>
</dbReference>
<organism evidence="2 3">
    <name type="scientific">Paracoccidioides brasiliensis (strain Pb18)</name>
    <dbReference type="NCBI Taxonomy" id="502780"/>
    <lineage>
        <taxon>Eukaryota</taxon>
        <taxon>Fungi</taxon>
        <taxon>Dikarya</taxon>
        <taxon>Ascomycota</taxon>
        <taxon>Pezizomycotina</taxon>
        <taxon>Eurotiomycetes</taxon>
        <taxon>Eurotiomycetidae</taxon>
        <taxon>Onygenales</taxon>
        <taxon>Ajellomycetaceae</taxon>
        <taxon>Paracoccidioides</taxon>
    </lineage>
</organism>
<dbReference type="STRING" id="502780.C1GIU9"/>
<reference evidence="2 3" key="1">
    <citation type="journal article" date="2011" name="PLoS Genet.">
        <title>Comparative genomic analysis of human fungal pathogens causing paracoccidioidomycosis.</title>
        <authorList>
            <person name="Desjardins C.A."/>
            <person name="Champion M.D."/>
            <person name="Holder J.W."/>
            <person name="Muszewska A."/>
            <person name="Goldberg J."/>
            <person name="Bailao A.M."/>
            <person name="Brigido M.M."/>
            <person name="Ferreira M.E."/>
            <person name="Garcia A.M."/>
            <person name="Grynberg M."/>
            <person name="Gujja S."/>
            <person name="Heiman D.I."/>
            <person name="Henn M.R."/>
            <person name="Kodira C.D."/>
            <person name="Leon-Narvaez H."/>
            <person name="Longo L.V."/>
            <person name="Ma L.J."/>
            <person name="Malavazi I."/>
            <person name="Matsuo A.L."/>
            <person name="Morais F.V."/>
            <person name="Pereira M."/>
            <person name="Rodriguez-Brito S."/>
            <person name="Sakthikumar S."/>
            <person name="Salem-Izacc S.M."/>
            <person name="Sykes S.M."/>
            <person name="Teixeira M.M."/>
            <person name="Vallejo M.C."/>
            <person name="Walter M.E."/>
            <person name="Yandava C."/>
            <person name="Young S."/>
            <person name="Zeng Q."/>
            <person name="Zucker J."/>
            <person name="Felipe M.S."/>
            <person name="Goldman G.H."/>
            <person name="Haas B.J."/>
            <person name="McEwen J.G."/>
            <person name="Nino-Vega G."/>
            <person name="Puccia R."/>
            <person name="San-Blas G."/>
            <person name="Soares C.M."/>
            <person name="Birren B.W."/>
            <person name="Cuomo C.A."/>
        </authorList>
    </citation>
    <scope>NUCLEOTIDE SEQUENCE [LARGE SCALE GENOMIC DNA]</scope>
    <source>
        <strain evidence="2 3">Pb18</strain>
    </source>
</reference>
<dbReference type="InParanoid" id="C1GIU9"/>